<name>A0A016STG4_9BILA</name>
<keyword evidence="2" id="KW-1185">Reference proteome</keyword>
<dbReference type="Proteomes" id="UP000024635">
    <property type="component" value="Unassembled WGS sequence"/>
</dbReference>
<comment type="caution">
    <text evidence="1">The sequence shown here is derived from an EMBL/GenBank/DDBJ whole genome shotgun (WGS) entry which is preliminary data.</text>
</comment>
<proteinExistence type="predicted"/>
<dbReference type="EMBL" id="JARK01001516">
    <property type="protein sequence ID" value="EYB93604.1"/>
    <property type="molecule type" value="Genomic_DNA"/>
</dbReference>
<evidence type="ECO:0000313" key="1">
    <source>
        <dbReference type="EMBL" id="EYB93604.1"/>
    </source>
</evidence>
<accession>A0A016STG4</accession>
<evidence type="ECO:0000313" key="2">
    <source>
        <dbReference type="Proteomes" id="UP000024635"/>
    </source>
</evidence>
<dbReference type="AlphaFoldDB" id="A0A016STG4"/>
<reference evidence="2" key="1">
    <citation type="journal article" date="2015" name="Nat. Genet.">
        <title>The genome and transcriptome of the zoonotic hookworm Ancylostoma ceylanicum identify infection-specific gene families.</title>
        <authorList>
            <person name="Schwarz E.M."/>
            <person name="Hu Y."/>
            <person name="Antoshechkin I."/>
            <person name="Miller M.M."/>
            <person name="Sternberg P.W."/>
            <person name="Aroian R.V."/>
        </authorList>
    </citation>
    <scope>NUCLEOTIDE SEQUENCE</scope>
    <source>
        <strain evidence="2">HY135</strain>
    </source>
</reference>
<gene>
    <name evidence="1" type="primary">Acey_s0180.g785</name>
    <name evidence="1" type="ORF">Y032_0180g785</name>
</gene>
<sequence length="141" mass="15304">MHAGPFTKLILEIGLYRVAHVAGYKSYPLKDYLTSTNCYTARTGKLNDQNLLARASQLFGQVGKGQTTKKTKASMESVYAQTIRVPRFTWCSACEWASSTVVTATLALEAALGGGQEVRRDATAPHAYASYIQIGPSNSTH</sequence>
<organism evidence="1 2">
    <name type="scientific">Ancylostoma ceylanicum</name>
    <dbReference type="NCBI Taxonomy" id="53326"/>
    <lineage>
        <taxon>Eukaryota</taxon>
        <taxon>Metazoa</taxon>
        <taxon>Ecdysozoa</taxon>
        <taxon>Nematoda</taxon>
        <taxon>Chromadorea</taxon>
        <taxon>Rhabditida</taxon>
        <taxon>Rhabditina</taxon>
        <taxon>Rhabditomorpha</taxon>
        <taxon>Strongyloidea</taxon>
        <taxon>Ancylostomatidae</taxon>
        <taxon>Ancylostomatinae</taxon>
        <taxon>Ancylostoma</taxon>
    </lineage>
</organism>
<protein>
    <submittedName>
        <fullName evidence="1">Uncharacterized protein</fullName>
    </submittedName>
</protein>